<sequence length="228" mass="26140">MEAIIREAVARSALNNYTQNVKKLVDMFSKSTNAVQEAKTFFDAHRIYYKVTNLKRDVEHCYFELVREIIVEGRSEGPMHVELFGEVLNCYIIQHDGDGCFDESAMDSETLSNTPIQKQCQDIIDKISKPSLFSGKECLNMIEYGVSWDFDSLKTVRICKPKETVAINTAIAPGFTAYEKPGNEPVCVYEWISRVYEGTDRMKFIVRLAAARFAMENFNKYITMARFS</sequence>
<proteinExistence type="predicted"/>
<protein>
    <submittedName>
        <fullName evidence="1">Uncharacterized protein</fullName>
    </submittedName>
</protein>
<dbReference type="AlphaFoldDB" id="A0A9D3YXX3"/>
<organism evidence="1 2">
    <name type="scientific">Dreissena polymorpha</name>
    <name type="common">Zebra mussel</name>
    <name type="synonym">Mytilus polymorpha</name>
    <dbReference type="NCBI Taxonomy" id="45954"/>
    <lineage>
        <taxon>Eukaryota</taxon>
        <taxon>Metazoa</taxon>
        <taxon>Spiralia</taxon>
        <taxon>Lophotrochozoa</taxon>
        <taxon>Mollusca</taxon>
        <taxon>Bivalvia</taxon>
        <taxon>Autobranchia</taxon>
        <taxon>Heteroconchia</taxon>
        <taxon>Euheterodonta</taxon>
        <taxon>Imparidentia</taxon>
        <taxon>Neoheterodontei</taxon>
        <taxon>Myida</taxon>
        <taxon>Dreissenoidea</taxon>
        <taxon>Dreissenidae</taxon>
        <taxon>Dreissena</taxon>
    </lineage>
</organism>
<evidence type="ECO:0000313" key="1">
    <source>
        <dbReference type="EMBL" id="KAH3706797.1"/>
    </source>
</evidence>
<reference evidence="1" key="2">
    <citation type="submission" date="2020-11" db="EMBL/GenBank/DDBJ databases">
        <authorList>
            <person name="McCartney M.A."/>
            <person name="Auch B."/>
            <person name="Kono T."/>
            <person name="Mallez S."/>
            <person name="Becker A."/>
            <person name="Gohl D.M."/>
            <person name="Silverstein K.A.T."/>
            <person name="Koren S."/>
            <person name="Bechman K.B."/>
            <person name="Herman A."/>
            <person name="Abrahante J.E."/>
            <person name="Garbe J."/>
        </authorList>
    </citation>
    <scope>NUCLEOTIDE SEQUENCE</scope>
    <source>
        <strain evidence="1">Duluth1</strain>
        <tissue evidence="1">Whole animal</tissue>
    </source>
</reference>
<dbReference type="Proteomes" id="UP000828390">
    <property type="component" value="Unassembled WGS sequence"/>
</dbReference>
<comment type="caution">
    <text evidence="1">The sequence shown here is derived from an EMBL/GenBank/DDBJ whole genome shotgun (WGS) entry which is preliminary data.</text>
</comment>
<reference evidence="1" key="1">
    <citation type="journal article" date="2019" name="bioRxiv">
        <title>The Genome of the Zebra Mussel, Dreissena polymorpha: A Resource for Invasive Species Research.</title>
        <authorList>
            <person name="McCartney M.A."/>
            <person name="Auch B."/>
            <person name="Kono T."/>
            <person name="Mallez S."/>
            <person name="Zhang Y."/>
            <person name="Obille A."/>
            <person name="Becker A."/>
            <person name="Abrahante J.E."/>
            <person name="Garbe J."/>
            <person name="Badalamenti J.P."/>
            <person name="Herman A."/>
            <person name="Mangelson H."/>
            <person name="Liachko I."/>
            <person name="Sullivan S."/>
            <person name="Sone E.D."/>
            <person name="Koren S."/>
            <person name="Silverstein K.A.T."/>
            <person name="Beckman K.B."/>
            <person name="Gohl D.M."/>
        </authorList>
    </citation>
    <scope>NUCLEOTIDE SEQUENCE</scope>
    <source>
        <strain evidence="1">Duluth1</strain>
        <tissue evidence="1">Whole animal</tissue>
    </source>
</reference>
<dbReference type="EMBL" id="JAIWYP010000014">
    <property type="protein sequence ID" value="KAH3706797.1"/>
    <property type="molecule type" value="Genomic_DNA"/>
</dbReference>
<keyword evidence="2" id="KW-1185">Reference proteome</keyword>
<accession>A0A9D3YXX3</accession>
<name>A0A9D3YXX3_DREPO</name>
<evidence type="ECO:0000313" key="2">
    <source>
        <dbReference type="Proteomes" id="UP000828390"/>
    </source>
</evidence>
<gene>
    <name evidence="1" type="ORF">DPMN_066187</name>
</gene>